<evidence type="ECO:0000256" key="6">
    <source>
        <dbReference type="ARBA" id="ARBA00022989"/>
    </source>
</evidence>
<feature type="transmembrane region" description="Helical" evidence="10">
    <location>
        <begin position="87"/>
        <end position="106"/>
    </location>
</feature>
<proteinExistence type="inferred from homology"/>
<dbReference type="InterPro" id="IPR023201">
    <property type="entry name" value="SecY_dom_sf"/>
</dbReference>
<feature type="non-terminal residue" evidence="11">
    <location>
        <position position="1"/>
    </location>
</feature>
<name>A0A382KYG0_9ZZZZ</name>
<feature type="transmembrane region" description="Helical" evidence="10">
    <location>
        <begin position="118"/>
        <end position="137"/>
    </location>
</feature>
<evidence type="ECO:0000313" key="11">
    <source>
        <dbReference type="EMBL" id="SVC29814.1"/>
    </source>
</evidence>
<dbReference type="EMBL" id="UINC01083777">
    <property type="protein sequence ID" value="SVC29814.1"/>
    <property type="molecule type" value="Genomic_DNA"/>
</dbReference>
<keyword evidence="3" id="KW-0813">Transport</keyword>
<feature type="transmembrane region" description="Helical" evidence="10">
    <location>
        <begin position="203"/>
        <end position="223"/>
    </location>
</feature>
<evidence type="ECO:0000256" key="8">
    <source>
        <dbReference type="ARBA" id="ARBA00023136"/>
    </source>
</evidence>
<dbReference type="InterPro" id="IPR030659">
    <property type="entry name" value="SecY_CS"/>
</dbReference>
<dbReference type="InterPro" id="IPR002208">
    <property type="entry name" value="SecY/SEC61-alpha"/>
</dbReference>
<keyword evidence="6 10" id="KW-1133">Transmembrane helix</keyword>
<dbReference type="Pfam" id="PF00344">
    <property type="entry name" value="SecY"/>
    <property type="match status" value="1"/>
</dbReference>
<sequence>FRQMTIFALGIQPYISASIAMQLLTVVSPSLEAISKQPDGRKKITQYTRYATVVLSIIQGFGISTLLKNPASIGSSQPVVLNPTFKWQLLIMITLMAGTAFVMWLGEQITEHGIGQGISLIITVGIVSGVVPGTLTLLSNLSALKITRIALFLVLVAVAIMVTVFIHFSVRKIPVQYSRRVVGRKVYGGQTNHIPLKVNTAGMIPIIFAVTIMQFPPTILGFLPSSWKWVLSVQSIFSSSNPFYVLIYGALIVGFTYFYTAVQVNPVEMAENLNKQHGIVPGYRPGKQTADHINGVLSRITLPGGLFLAGIAVIPMIFESQLKIGTMVSGASLLIVVGVVLDTVSQIESYLTTHRYDGFLTGQRKGRRRR</sequence>
<dbReference type="PROSITE" id="PS00755">
    <property type="entry name" value="SECY_1"/>
    <property type="match status" value="1"/>
</dbReference>
<dbReference type="PRINTS" id="PR00303">
    <property type="entry name" value="SECYTRNLCASE"/>
</dbReference>
<evidence type="ECO:0000256" key="2">
    <source>
        <dbReference type="ARBA" id="ARBA00005751"/>
    </source>
</evidence>
<dbReference type="PIRSF" id="PIRSF004557">
    <property type="entry name" value="SecY"/>
    <property type="match status" value="1"/>
</dbReference>
<feature type="transmembrane region" description="Helical" evidence="10">
    <location>
        <begin position="149"/>
        <end position="170"/>
    </location>
</feature>
<protein>
    <recommendedName>
        <fullName evidence="9">Protein translocase subunit SecY</fullName>
    </recommendedName>
</protein>
<gene>
    <name evidence="11" type="ORF">METZ01_LOCUS282668</name>
</gene>
<feature type="transmembrane region" description="Helical" evidence="10">
    <location>
        <begin position="324"/>
        <end position="345"/>
    </location>
</feature>
<dbReference type="GO" id="GO:0016020">
    <property type="term" value="C:membrane"/>
    <property type="evidence" value="ECO:0007669"/>
    <property type="project" value="UniProtKB-SubCell"/>
</dbReference>
<keyword evidence="4 10" id="KW-0812">Transmembrane</keyword>
<keyword evidence="8 10" id="KW-0472">Membrane</keyword>
<evidence type="ECO:0000256" key="4">
    <source>
        <dbReference type="ARBA" id="ARBA00022692"/>
    </source>
</evidence>
<comment type="similarity">
    <text evidence="2">Belongs to the SecY/SEC61-alpha family.</text>
</comment>
<reference evidence="11" key="1">
    <citation type="submission" date="2018-05" db="EMBL/GenBank/DDBJ databases">
        <authorList>
            <person name="Lanie J.A."/>
            <person name="Ng W.-L."/>
            <person name="Kazmierczak K.M."/>
            <person name="Andrzejewski T.M."/>
            <person name="Davidsen T.M."/>
            <person name="Wayne K.J."/>
            <person name="Tettelin H."/>
            <person name="Glass J.I."/>
            <person name="Rusch D."/>
            <person name="Podicherti R."/>
            <person name="Tsui H.-C.T."/>
            <person name="Winkler M.E."/>
        </authorList>
    </citation>
    <scope>NUCLEOTIDE SEQUENCE</scope>
</reference>
<organism evidence="11">
    <name type="scientific">marine metagenome</name>
    <dbReference type="NCBI Taxonomy" id="408172"/>
    <lineage>
        <taxon>unclassified sequences</taxon>
        <taxon>metagenomes</taxon>
        <taxon>ecological metagenomes</taxon>
    </lineage>
</organism>
<keyword evidence="5" id="KW-0653">Protein transport</keyword>
<dbReference type="NCBIfam" id="TIGR00967">
    <property type="entry name" value="3a0501s007"/>
    <property type="match status" value="1"/>
</dbReference>
<feature type="transmembrane region" description="Helical" evidence="10">
    <location>
        <begin position="47"/>
        <end position="67"/>
    </location>
</feature>
<dbReference type="SUPFAM" id="SSF103491">
    <property type="entry name" value="Preprotein translocase SecY subunit"/>
    <property type="match status" value="1"/>
</dbReference>
<evidence type="ECO:0000256" key="5">
    <source>
        <dbReference type="ARBA" id="ARBA00022927"/>
    </source>
</evidence>
<dbReference type="HAMAP" id="MF_01465">
    <property type="entry name" value="SecY"/>
    <property type="match status" value="1"/>
</dbReference>
<evidence type="ECO:0000256" key="7">
    <source>
        <dbReference type="ARBA" id="ARBA00023010"/>
    </source>
</evidence>
<dbReference type="AlphaFoldDB" id="A0A382KYG0"/>
<dbReference type="FunFam" id="1.10.3370.10:FF:000001">
    <property type="entry name" value="Preprotein translocase subunit SecY"/>
    <property type="match status" value="1"/>
</dbReference>
<evidence type="ECO:0000256" key="9">
    <source>
        <dbReference type="ARBA" id="ARBA00039733"/>
    </source>
</evidence>
<evidence type="ECO:0000256" key="3">
    <source>
        <dbReference type="ARBA" id="ARBA00022448"/>
    </source>
</evidence>
<evidence type="ECO:0000256" key="1">
    <source>
        <dbReference type="ARBA" id="ARBA00004141"/>
    </source>
</evidence>
<accession>A0A382KYG0</accession>
<keyword evidence="7" id="KW-0811">Translocation</keyword>
<evidence type="ECO:0000256" key="10">
    <source>
        <dbReference type="SAM" id="Phobius"/>
    </source>
</evidence>
<dbReference type="GO" id="GO:0015031">
    <property type="term" value="P:protein transport"/>
    <property type="evidence" value="ECO:0007669"/>
    <property type="project" value="UniProtKB-KW"/>
</dbReference>
<comment type="subcellular location">
    <subcellularLocation>
        <location evidence="1">Membrane</location>
        <topology evidence="1">Multi-pass membrane protein</topology>
    </subcellularLocation>
</comment>
<feature type="transmembrane region" description="Helical" evidence="10">
    <location>
        <begin position="296"/>
        <end position="318"/>
    </location>
</feature>
<dbReference type="Gene3D" id="1.10.3370.10">
    <property type="entry name" value="SecY subunit domain"/>
    <property type="match status" value="1"/>
</dbReference>
<feature type="transmembrane region" description="Helical" evidence="10">
    <location>
        <begin position="243"/>
        <end position="262"/>
    </location>
</feature>
<dbReference type="InterPro" id="IPR026593">
    <property type="entry name" value="SecY"/>
</dbReference>
<dbReference type="PANTHER" id="PTHR10906">
    <property type="entry name" value="SECY/SEC61-ALPHA FAMILY MEMBER"/>
    <property type="match status" value="1"/>
</dbReference>